<dbReference type="EMBL" id="MU795449">
    <property type="protein sequence ID" value="KAJ3806269.1"/>
    <property type="molecule type" value="Genomic_DNA"/>
</dbReference>
<dbReference type="Proteomes" id="UP001163835">
    <property type="component" value="Unassembled WGS sequence"/>
</dbReference>
<reference evidence="1" key="1">
    <citation type="submission" date="2022-09" db="EMBL/GenBank/DDBJ databases">
        <title>A Global Phylogenomic Analysis of the Shiitake Genus Lentinula.</title>
        <authorList>
            <consortium name="DOE Joint Genome Institute"/>
            <person name="Sierra-Patev S."/>
            <person name="Min B."/>
            <person name="Naranjo-Ortiz M."/>
            <person name="Looney B."/>
            <person name="Konkel Z."/>
            <person name="Slot J.C."/>
            <person name="Sakamoto Y."/>
            <person name="Steenwyk J.L."/>
            <person name="Rokas A."/>
            <person name="Carro J."/>
            <person name="Camarero S."/>
            <person name="Ferreira P."/>
            <person name="Molpeceres G."/>
            <person name="Ruiz-Duenas F.J."/>
            <person name="Serrano A."/>
            <person name="Henrissat B."/>
            <person name="Drula E."/>
            <person name="Hughes K.W."/>
            <person name="Mata J.L."/>
            <person name="Ishikawa N.K."/>
            <person name="Vargas-Isla R."/>
            <person name="Ushijima S."/>
            <person name="Smith C.A."/>
            <person name="Ahrendt S."/>
            <person name="Andreopoulos W."/>
            <person name="He G."/>
            <person name="Labutti K."/>
            <person name="Lipzen A."/>
            <person name="Ng V."/>
            <person name="Riley R."/>
            <person name="Sandor L."/>
            <person name="Barry K."/>
            <person name="Martinez A.T."/>
            <person name="Xiao Y."/>
            <person name="Gibbons J.G."/>
            <person name="Terashima K."/>
            <person name="Grigoriev I.V."/>
            <person name="Hibbett D.S."/>
        </authorList>
    </citation>
    <scope>NUCLEOTIDE SEQUENCE</scope>
    <source>
        <strain evidence="1">TMI1499</strain>
    </source>
</reference>
<accession>A0ACC1TNG7</accession>
<name>A0ACC1TNG7_9AGAR</name>
<evidence type="ECO:0000313" key="2">
    <source>
        <dbReference type="Proteomes" id="UP001163835"/>
    </source>
</evidence>
<sequence>MNTVNSSIGMSGFQLRSGFSPRLIPPLVPSLPAKSSEHEFDAHEFLANIQVDLLEAQDCLLSTKIDQVHSHNRHHHADPTFQLNDRVLLKTKHCKNEYKQEGEKRAAKFWPLYYY</sequence>
<protein>
    <submittedName>
        <fullName evidence="1">Uncharacterized protein</fullName>
    </submittedName>
</protein>
<evidence type="ECO:0000313" key="1">
    <source>
        <dbReference type="EMBL" id="KAJ3806269.1"/>
    </source>
</evidence>
<organism evidence="1 2">
    <name type="scientific">Lentinula aff. lateritia</name>
    <dbReference type="NCBI Taxonomy" id="2804960"/>
    <lineage>
        <taxon>Eukaryota</taxon>
        <taxon>Fungi</taxon>
        <taxon>Dikarya</taxon>
        <taxon>Basidiomycota</taxon>
        <taxon>Agaricomycotina</taxon>
        <taxon>Agaricomycetes</taxon>
        <taxon>Agaricomycetidae</taxon>
        <taxon>Agaricales</taxon>
        <taxon>Marasmiineae</taxon>
        <taxon>Omphalotaceae</taxon>
        <taxon>Lentinula</taxon>
    </lineage>
</organism>
<keyword evidence="2" id="KW-1185">Reference proteome</keyword>
<proteinExistence type="predicted"/>
<comment type="caution">
    <text evidence="1">The sequence shown here is derived from an EMBL/GenBank/DDBJ whole genome shotgun (WGS) entry which is preliminary data.</text>
</comment>
<gene>
    <name evidence="1" type="ORF">F5876DRAFT_50355</name>
</gene>